<evidence type="ECO:0000313" key="2">
    <source>
        <dbReference type="EMBL" id="MFC0524629.1"/>
    </source>
</evidence>
<dbReference type="EMBL" id="JBHLTP010000011">
    <property type="protein sequence ID" value="MFC0524629.1"/>
    <property type="molecule type" value="Genomic_DNA"/>
</dbReference>
<keyword evidence="3" id="KW-1185">Reference proteome</keyword>
<dbReference type="RefSeq" id="WP_377348787.1">
    <property type="nucleotide sequence ID" value="NZ_JBHLTP010000011.1"/>
</dbReference>
<gene>
    <name evidence="2" type="ORF">ACFFGV_13715</name>
</gene>
<proteinExistence type="predicted"/>
<keyword evidence="1" id="KW-0472">Membrane</keyword>
<keyword evidence="1" id="KW-1133">Transmembrane helix</keyword>
<reference evidence="2 3" key="1">
    <citation type="submission" date="2024-09" db="EMBL/GenBank/DDBJ databases">
        <authorList>
            <person name="Sun Q."/>
            <person name="Mori K."/>
        </authorList>
    </citation>
    <scope>NUCLEOTIDE SEQUENCE [LARGE SCALE GENOMIC DNA]</scope>
    <source>
        <strain evidence="2 3">NCAIM B.02529</strain>
    </source>
</reference>
<name>A0ABV6LQM4_9BACI</name>
<feature type="transmembrane region" description="Helical" evidence="1">
    <location>
        <begin position="111"/>
        <end position="133"/>
    </location>
</feature>
<sequence>MKFARVVSGAPIEALLRESEVLPFLQQLCSRMFGLPNMNKNELLAFYRDITRVESFVHSMSDRDKELLIIKVKAMIETKELMSQVHFQPVQSVIFSILILLLGRQSGAMGWVMYLILFVFGIVIPFASFFSLYQHQQEVQKREALFTLLHVLESNQNTQ</sequence>
<dbReference type="Proteomes" id="UP001589836">
    <property type="component" value="Unassembled WGS sequence"/>
</dbReference>
<accession>A0ABV6LQM4</accession>
<protein>
    <submittedName>
        <fullName evidence="2">Uncharacterized protein</fullName>
    </submittedName>
</protein>
<organism evidence="2 3">
    <name type="scientific">Pontibacillus salicampi</name>
    <dbReference type="NCBI Taxonomy" id="1449801"/>
    <lineage>
        <taxon>Bacteria</taxon>
        <taxon>Bacillati</taxon>
        <taxon>Bacillota</taxon>
        <taxon>Bacilli</taxon>
        <taxon>Bacillales</taxon>
        <taxon>Bacillaceae</taxon>
        <taxon>Pontibacillus</taxon>
    </lineage>
</organism>
<evidence type="ECO:0000256" key="1">
    <source>
        <dbReference type="SAM" id="Phobius"/>
    </source>
</evidence>
<comment type="caution">
    <text evidence="2">The sequence shown here is derived from an EMBL/GenBank/DDBJ whole genome shotgun (WGS) entry which is preliminary data.</text>
</comment>
<evidence type="ECO:0000313" key="3">
    <source>
        <dbReference type="Proteomes" id="UP001589836"/>
    </source>
</evidence>
<keyword evidence="1" id="KW-0812">Transmembrane</keyword>